<dbReference type="InterPro" id="IPR016024">
    <property type="entry name" value="ARM-type_fold"/>
</dbReference>
<dbReference type="EMBL" id="HBHT01004858">
    <property type="protein sequence ID" value="CAD9946330.1"/>
    <property type="molecule type" value="Transcribed_RNA"/>
</dbReference>
<dbReference type="SUPFAM" id="SSF48371">
    <property type="entry name" value="ARM repeat"/>
    <property type="match status" value="1"/>
</dbReference>
<sequence>MDKLIRERLKMGGGASNAVEDGALMGALTSAMDAFPREERVQSSCLKVIRHMLPSRSSFAEGKEKELHQHGELLDHTAYSAEDGKNGEYQDELEILLSGVDGVRGMVELIVRAMGSCPQSSQVQYYAVGILTNLCEETMDPQVCNAILDAGGLIRLSEVMTFHRNLPVALQALTLHGKLAQFAIAPPKQSNLSSISTLTLDASALDFGTAL</sequence>
<organism evidence="1">
    <name type="scientific">Entomoneis paludosa</name>
    <dbReference type="NCBI Taxonomy" id="265537"/>
    <lineage>
        <taxon>Eukaryota</taxon>
        <taxon>Sar</taxon>
        <taxon>Stramenopiles</taxon>
        <taxon>Ochrophyta</taxon>
        <taxon>Bacillariophyta</taxon>
        <taxon>Bacillariophyceae</taxon>
        <taxon>Bacillariophycidae</taxon>
        <taxon>Entomoneidaceae</taxon>
        <taxon>Entomoneis</taxon>
    </lineage>
</organism>
<dbReference type="AlphaFoldDB" id="A0A7S2VAH9"/>
<evidence type="ECO:0000313" key="1">
    <source>
        <dbReference type="EMBL" id="CAD9946330.1"/>
    </source>
</evidence>
<dbReference type="InterPro" id="IPR011989">
    <property type="entry name" value="ARM-like"/>
</dbReference>
<dbReference type="Gene3D" id="1.25.10.10">
    <property type="entry name" value="Leucine-rich Repeat Variant"/>
    <property type="match status" value="1"/>
</dbReference>
<name>A0A7S2VAH9_9STRA</name>
<protein>
    <submittedName>
        <fullName evidence="1">Uncharacterized protein</fullName>
    </submittedName>
</protein>
<reference evidence="1" key="1">
    <citation type="submission" date="2021-01" db="EMBL/GenBank/DDBJ databases">
        <authorList>
            <person name="Corre E."/>
            <person name="Pelletier E."/>
            <person name="Niang G."/>
            <person name="Scheremetjew M."/>
            <person name="Finn R."/>
            <person name="Kale V."/>
            <person name="Holt S."/>
            <person name="Cochrane G."/>
            <person name="Meng A."/>
            <person name="Brown T."/>
            <person name="Cohen L."/>
        </authorList>
    </citation>
    <scope>NUCLEOTIDE SEQUENCE</scope>
    <source>
        <strain evidence="1">CCMP125</strain>
    </source>
</reference>
<proteinExistence type="predicted"/>
<gene>
    <name evidence="1" type="ORF">APAL1065_LOCUS3251</name>
</gene>
<accession>A0A7S2VAH9</accession>